<dbReference type="AlphaFoldDB" id="A0A1W6SLF6"/>
<feature type="compositionally biased region" description="Low complexity" evidence="1">
    <location>
        <begin position="48"/>
        <end position="64"/>
    </location>
</feature>
<keyword evidence="2" id="KW-1133">Transmembrane helix</keyword>
<proteinExistence type="predicted"/>
<dbReference type="KEGG" id="nlc:EBAPG3_001895"/>
<feature type="region of interest" description="Disordered" evidence="1">
    <location>
        <begin position="31"/>
        <end position="89"/>
    </location>
</feature>
<evidence type="ECO:0000313" key="3">
    <source>
        <dbReference type="EMBL" id="ARO86630.1"/>
    </source>
</evidence>
<dbReference type="Proteomes" id="UP000012179">
    <property type="component" value="Chromosome"/>
</dbReference>
<dbReference type="OrthoDB" id="8566365at2"/>
<accession>A0A1W6SLF6</accession>
<gene>
    <name evidence="3" type="ORF">EBAPG3_001895</name>
</gene>
<dbReference type="eggNOG" id="ENOG50315QQ">
    <property type="taxonomic scope" value="Bacteria"/>
</dbReference>
<sequence length="186" mass="18433">MSNESLNTWKLATIGILLVGATAAATMLFVGRDSKPGLPDSQSAQTSETPAAEAGKATPPAAEPQRPARVPSPPQVAYPPPPVVHPAQPAYPSQAVMAECNRYASEEVNSKTEEVLKNAALGAAIGAAVGAAGGAIAGGGKGAGKGAAIGGVAGAAGGSLYGLNETKSHDAEYQAAYASCMRSKGY</sequence>
<keyword evidence="2" id="KW-0812">Transmembrane</keyword>
<feature type="compositionally biased region" description="Pro residues" evidence="1">
    <location>
        <begin position="70"/>
        <end position="84"/>
    </location>
</feature>
<protein>
    <recommendedName>
        <fullName evidence="5">Glycine zipper domain-containing protein</fullName>
    </recommendedName>
</protein>
<dbReference type="RefSeq" id="WP_051048931.1">
    <property type="nucleotide sequence ID" value="NZ_CP021106.3"/>
</dbReference>
<reference evidence="3 4" key="1">
    <citation type="journal article" date="2015" name="Int. J. Syst. Evol. Microbiol.">
        <title>Nitrosospira lacus sp. nov., a psychrotolerant, ammonia-oxidizing bacterium from sandy lake sediment.</title>
        <authorList>
            <person name="Urakawa H."/>
            <person name="Garcia J.C."/>
            <person name="Nielsen J.L."/>
            <person name="Le V.Q."/>
            <person name="Kozlowski J.A."/>
            <person name="Stein L.Y."/>
            <person name="Lim C.K."/>
            <person name="Pommerening-Roser A."/>
            <person name="Martens-Habbena W."/>
            <person name="Stahl D.A."/>
            <person name="Klotz M.G."/>
        </authorList>
    </citation>
    <scope>NUCLEOTIDE SEQUENCE [LARGE SCALE GENOMIC DNA]</scope>
    <source>
        <strain evidence="3 4">APG3</strain>
    </source>
</reference>
<keyword evidence="2" id="KW-0472">Membrane</keyword>
<organism evidence="3 4">
    <name type="scientific">Nitrosospira lacus</name>
    <dbReference type="NCBI Taxonomy" id="1288494"/>
    <lineage>
        <taxon>Bacteria</taxon>
        <taxon>Pseudomonadati</taxon>
        <taxon>Pseudomonadota</taxon>
        <taxon>Betaproteobacteria</taxon>
        <taxon>Nitrosomonadales</taxon>
        <taxon>Nitrosomonadaceae</taxon>
        <taxon>Nitrosospira</taxon>
    </lineage>
</organism>
<evidence type="ECO:0008006" key="5">
    <source>
        <dbReference type="Google" id="ProtNLM"/>
    </source>
</evidence>
<evidence type="ECO:0000256" key="2">
    <source>
        <dbReference type="SAM" id="Phobius"/>
    </source>
</evidence>
<evidence type="ECO:0000256" key="1">
    <source>
        <dbReference type="SAM" id="MobiDB-lite"/>
    </source>
</evidence>
<keyword evidence="4" id="KW-1185">Reference proteome</keyword>
<feature type="transmembrane region" description="Helical" evidence="2">
    <location>
        <begin position="12"/>
        <end position="31"/>
    </location>
</feature>
<evidence type="ECO:0000313" key="4">
    <source>
        <dbReference type="Proteomes" id="UP000012179"/>
    </source>
</evidence>
<name>A0A1W6SLF6_9PROT</name>
<dbReference type="EMBL" id="CP021106">
    <property type="protein sequence ID" value="ARO86630.1"/>
    <property type="molecule type" value="Genomic_DNA"/>
</dbReference>